<accession>A0ABD6FEV1</accession>
<evidence type="ECO:0000256" key="4">
    <source>
        <dbReference type="ARBA" id="ARBA00022989"/>
    </source>
</evidence>
<evidence type="ECO:0000256" key="2">
    <source>
        <dbReference type="ARBA" id="ARBA00022475"/>
    </source>
</evidence>
<evidence type="ECO:0000256" key="6">
    <source>
        <dbReference type="SAM" id="Phobius"/>
    </source>
</evidence>
<keyword evidence="4 6" id="KW-1133">Transmembrane helix</keyword>
<dbReference type="GO" id="GO:0005886">
    <property type="term" value="C:plasma membrane"/>
    <property type="evidence" value="ECO:0007669"/>
    <property type="project" value="UniProtKB-SubCell"/>
</dbReference>
<evidence type="ECO:0000256" key="3">
    <source>
        <dbReference type="ARBA" id="ARBA00022692"/>
    </source>
</evidence>
<feature type="transmembrane region" description="Helical" evidence="6">
    <location>
        <begin position="173"/>
        <end position="192"/>
    </location>
</feature>
<sequence length="341" mass="35386">MTEATRTPARPQYPAVITGVTGALLGTLLGLSVVSLTPIPGLADPGPVVLVAIPLVRTLLNVAAVTTIGVCLLPILLGYDRPDLTEPVLRPARSTAVAAALVWSVSALVALLLQTAEYRGSAGALGMDEVAGYVSEVGAGKALLIVAGLAFAHCVLDVLAVRRGERIPAEARIGLALFALLPLPITGHSSSWEYHDYTTISIELHVMAAAAWTGGLAVLAVLLAGNRGLLATALPRFSKLAGVCLFVVAGTGLFNALVELLSQPFMQFWEALFTTPYGLLVIGKLLCMAGLGVFGARMRWWLLPAIAAHKKSAFVAWAAAEVAVMGVAFGLAVVLARSPVS</sequence>
<feature type="domain" description="Copper resistance protein D" evidence="7">
    <location>
        <begin position="232"/>
        <end position="335"/>
    </location>
</feature>
<evidence type="ECO:0000313" key="8">
    <source>
        <dbReference type="EMBL" id="MFO7192453.1"/>
    </source>
</evidence>
<proteinExistence type="predicted"/>
<feature type="transmembrane region" description="Helical" evidence="6">
    <location>
        <begin position="12"/>
        <end position="39"/>
    </location>
</feature>
<dbReference type="Proteomes" id="UP000249324">
    <property type="component" value="Unassembled WGS sequence"/>
</dbReference>
<reference evidence="8 9" key="1">
    <citation type="journal article" date="2021" name="BMC Genomics">
        <title>Genome-resolved metagenome and metatranscriptome analyses of thermophilic composting reveal key bacterial players and their metabolic interactions.</title>
        <authorList>
            <person name="Braga L.P.P."/>
            <person name="Pereira R.V."/>
            <person name="Martins L.F."/>
            <person name="Moura L.M.S."/>
            <person name="Sanchez F.B."/>
            <person name="Patane J.S.L."/>
            <person name="da Silva A.M."/>
            <person name="Setubal J.C."/>
        </authorList>
    </citation>
    <scope>NUCLEOTIDE SEQUENCE [LARGE SCALE GENOMIC DNA]</scope>
    <source>
        <strain evidence="8">ZC4RG45</strain>
    </source>
</reference>
<dbReference type="PANTHER" id="PTHR34820">
    <property type="entry name" value="INNER MEMBRANE PROTEIN YEBZ"/>
    <property type="match status" value="1"/>
</dbReference>
<dbReference type="InterPro" id="IPR032694">
    <property type="entry name" value="CopC/D"/>
</dbReference>
<dbReference type="InterPro" id="IPR008457">
    <property type="entry name" value="Cu-R_CopD_dom"/>
</dbReference>
<feature type="transmembrane region" description="Helical" evidence="6">
    <location>
        <begin position="277"/>
        <end position="302"/>
    </location>
</feature>
<feature type="transmembrane region" description="Helical" evidence="6">
    <location>
        <begin position="314"/>
        <end position="336"/>
    </location>
</feature>
<gene>
    <name evidence="8" type="ORF">DIU77_009460</name>
</gene>
<keyword evidence="3 6" id="KW-0812">Transmembrane</keyword>
<keyword evidence="5 6" id="KW-0472">Membrane</keyword>
<evidence type="ECO:0000256" key="1">
    <source>
        <dbReference type="ARBA" id="ARBA00004651"/>
    </source>
</evidence>
<evidence type="ECO:0000313" key="9">
    <source>
        <dbReference type="Proteomes" id="UP000249324"/>
    </source>
</evidence>
<name>A0ABD6FEV1_9PSEU</name>
<comment type="caution">
    <text evidence="8">The sequence shown here is derived from an EMBL/GenBank/DDBJ whole genome shotgun (WGS) entry which is preliminary data.</text>
</comment>
<evidence type="ECO:0000259" key="7">
    <source>
        <dbReference type="Pfam" id="PF05425"/>
    </source>
</evidence>
<feature type="transmembrane region" description="Helical" evidence="6">
    <location>
        <begin position="59"/>
        <end position="79"/>
    </location>
</feature>
<organism evidence="8 9">
    <name type="scientific">Thermocrispum agreste</name>
    <dbReference type="NCBI Taxonomy" id="37925"/>
    <lineage>
        <taxon>Bacteria</taxon>
        <taxon>Bacillati</taxon>
        <taxon>Actinomycetota</taxon>
        <taxon>Actinomycetes</taxon>
        <taxon>Pseudonocardiales</taxon>
        <taxon>Pseudonocardiaceae</taxon>
        <taxon>Thermocrispum</taxon>
    </lineage>
</organism>
<feature type="transmembrane region" description="Helical" evidence="6">
    <location>
        <begin position="91"/>
        <end position="113"/>
    </location>
</feature>
<dbReference type="PANTHER" id="PTHR34820:SF4">
    <property type="entry name" value="INNER MEMBRANE PROTEIN YEBZ"/>
    <property type="match status" value="1"/>
</dbReference>
<feature type="transmembrane region" description="Helical" evidence="6">
    <location>
        <begin position="142"/>
        <end position="161"/>
    </location>
</feature>
<comment type="subcellular location">
    <subcellularLocation>
        <location evidence="1">Cell membrane</location>
        <topology evidence="1">Multi-pass membrane protein</topology>
    </subcellularLocation>
</comment>
<keyword evidence="2" id="KW-1003">Cell membrane</keyword>
<dbReference type="EMBL" id="QGUI02000100">
    <property type="protein sequence ID" value="MFO7192453.1"/>
    <property type="molecule type" value="Genomic_DNA"/>
</dbReference>
<feature type="transmembrane region" description="Helical" evidence="6">
    <location>
        <begin position="237"/>
        <end position="257"/>
    </location>
</feature>
<evidence type="ECO:0000256" key="5">
    <source>
        <dbReference type="ARBA" id="ARBA00023136"/>
    </source>
</evidence>
<feature type="transmembrane region" description="Helical" evidence="6">
    <location>
        <begin position="204"/>
        <end position="225"/>
    </location>
</feature>
<protein>
    <submittedName>
        <fullName evidence="8">CopD family protein</fullName>
    </submittedName>
</protein>
<dbReference type="Pfam" id="PF05425">
    <property type="entry name" value="CopD"/>
    <property type="match status" value="1"/>
</dbReference>
<dbReference type="AlphaFoldDB" id="A0ABD6FEV1"/>